<keyword evidence="8" id="KW-0995">Kinetochore</keyword>
<evidence type="ECO:0000256" key="9">
    <source>
        <dbReference type="ARBA" id="ARBA00023212"/>
    </source>
</evidence>
<dbReference type="PANTHER" id="PTHR28262">
    <property type="entry name" value="DASH COMPLEX SUBUNIT SPC19"/>
    <property type="match status" value="1"/>
</dbReference>
<dbReference type="GO" id="GO:0042729">
    <property type="term" value="C:DASH complex"/>
    <property type="evidence" value="ECO:0007669"/>
    <property type="project" value="InterPro"/>
</dbReference>
<dbReference type="OrthoDB" id="3361333at2759"/>
<keyword evidence="11" id="KW-0137">Centromere</keyword>
<evidence type="ECO:0000256" key="5">
    <source>
        <dbReference type="ARBA" id="ARBA00016329"/>
    </source>
</evidence>
<comment type="subcellular location">
    <subcellularLocation>
        <location evidence="3">Chromosome</location>
        <location evidence="3">Centromere</location>
        <location evidence="3">Kinetochore</location>
    </subcellularLocation>
    <subcellularLocation>
        <location evidence="2">Cytoplasm</location>
        <location evidence="2">Cytoskeleton</location>
        <location evidence="2">Spindle</location>
    </subcellularLocation>
    <subcellularLocation>
        <location evidence="1">Nucleus</location>
    </subcellularLocation>
</comment>
<protein>
    <recommendedName>
        <fullName evidence="5">DASH complex subunit SPC19</fullName>
    </recommendedName>
    <alternativeName>
        <fullName evidence="12">Outer kinetochore protein SPC19</fullName>
    </alternativeName>
</protein>
<dbReference type="Proteomes" id="UP000054564">
    <property type="component" value="Unassembled WGS sequence"/>
</dbReference>
<evidence type="ECO:0000256" key="4">
    <source>
        <dbReference type="ARBA" id="ARBA00008952"/>
    </source>
</evidence>
<organism evidence="14 15">
    <name type="scientific">Puccinia striiformis f. sp. tritici PST-78</name>
    <dbReference type="NCBI Taxonomy" id="1165861"/>
    <lineage>
        <taxon>Eukaryota</taxon>
        <taxon>Fungi</taxon>
        <taxon>Dikarya</taxon>
        <taxon>Basidiomycota</taxon>
        <taxon>Pucciniomycotina</taxon>
        <taxon>Pucciniomycetes</taxon>
        <taxon>Pucciniales</taxon>
        <taxon>Pucciniaceae</taxon>
        <taxon>Puccinia</taxon>
    </lineage>
</organism>
<evidence type="ECO:0000256" key="13">
    <source>
        <dbReference type="SAM" id="MobiDB-lite"/>
    </source>
</evidence>
<dbReference type="EMBL" id="AJIL01000093">
    <property type="protein sequence ID" value="KNE95678.1"/>
    <property type="molecule type" value="Genomic_DNA"/>
</dbReference>
<dbReference type="PANTHER" id="PTHR28262:SF1">
    <property type="entry name" value="DASH COMPLEX SUBUNIT SPC19"/>
    <property type="match status" value="1"/>
</dbReference>
<evidence type="ECO:0000256" key="6">
    <source>
        <dbReference type="ARBA" id="ARBA00022454"/>
    </source>
</evidence>
<feature type="compositionally biased region" description="Acidic residues" evidence="13">
    <location>
        <begin position="118"/>
        <end position="132"/>
    </location>
</feature>
<dbReference type="AlphaFoldDB" id="A0A0L0V8R9"/>
<evidence type="ECO:0000256" key="10">
    <source>
        <dbReference type="ARBA" id="ARBA00023242"/>
    </source>
</evidence>
<evidence type="ECO:0000313" key="14">
    <source>
        <dbReference type="EMBL" id="KNE95678.1"/>
    </source>
</evidence>
<reference evidence="15" key="1">
    <citation type="submission" date="2014-03" db="EMBL/GenBank/DDBJ databases">
        <title>The Genome Sequence of Puccinia striiformis f. sp. tritici PST-78.</title>
        <authorList>
            <consortium name="The Broad Institute Genome Sequencing Platform"/>
            <person name="Cuomo C."/>
            <person name="Hulbert S."/>
            <person name="Chen X."/>
            <person name="Walker B."/>
            <person name="Young S.K."/>
            <person name="Zeng Q."/>
            <person name="Gargeya S."/>
            <person name="Fitzgerald M."/>
            <person name="Haas B."/>
            <person name="Abouelleil A."/>
            <person name="Alvarado L."/>
            <person name="Arachchi H.M."/>
            <person name="Berlin A.M."/>
            <person name="Chapman S.B."/>
            <person name="Goldberg J."/>
            <person name="Griggs A."/>
            <person name="Gujja S."/>
            <person name="Hansen M."/>
            <person name="Howarth C."/>
            <person name="Imamovic A."/>
            <person name="Larimer J."/>
            <person name="McCowan C."/>
            <person name="Montmayeur A."/>
            <person name="Murphy C."/>
            <person name="Neiman D."/>
            <person name="Pearson M."/>
            <person name="Priest M."/>
            <person name="Roberts A."/>
            <person name="Saif S."/>
            <person name="Shea T."/>
            <person name="Sisk P."/>
            <person name="Sykes S."/>
            <person name="Wortman J."/>
            <person name="Nusbaum C."/>
            <person name="Birren B."/>
        </authorList>
    </citation>
    <scope>NUCLEOTIDE SEQUENCE [LARGE SCALE GENOMIC DNA]</scope>
    <source>
        <strain evidence="15">race PST-78</strain>
    </source>
</reference>
<evidence type="ECO:0000256" key="3">
    <source>
        <dbReference type="ARBA" id="ARBA00004629"/>
    </source>
</evidence>
<dbReference type="Pfam" id="PF08287">
    <property type="entry name" value="DASH_Spc19"/>
    <property type="match status" value="1"/>
</dbReference>
<dbReference type="GO" id="GO:0008608">
    <property type="term" value="P:attachment of spindle microtubules to kinetochore"/>
    <property type="evidence" value="ECO:0007669"/>
    <property type="project" value="InterPro"/>
</dbReference>
<evidence type="ECO:0000256" key="2">
    <source>
        <dbReference type="ARBA" id="ARBA00004186"/>
    </source>
</evidence>
<dbReference type="GO" id="GO:0005876">
    <property type="term" value="C:spindle microtubule"/>
    <property type="evidence" value="ECO:0007669"/>
    <property type="project" value="InterPro"/>
</dbReference>
<feature type="region of interest" description="Disordered" evidence="13">
    <location>
        <begin position="112"/>
        <end position="137"/>
    </location>
</feature>
<gene>
    <name evidence="14" type="ORF">PSTG_11044</name>
</gene>
<name>A0A0L0V8R9_9BASI</name>
<sequence>MAHSHSGLFPDILGSLKKSGKALEKCNLNINLGCHSLDSNTREISRINQALKNSQFFEVVSVSEIRATQYQLITELEPHLKHFVKLTENGLMKLQKREQLLRSNISKRKRLLLNDEQQQQEEEEEEEQEEEEERRMVVESKDYLLTQKKLQQKESDLQKLRSHKNSILKELERFDLELSRESGTL</sequence>
<evidence type="ECO:0000256" key="8">
    <source>
        <dbReference type="ARBA" id="ARBA00022838"/>
    </source>
</evidence>
<accession>A0A0L0V8R9</accession>
<evidence type="ECO:0000256" key="12">
    <source>
        <dbReference type="ARBA" id="ARBA00032583"/>
    </source>
</evidence>
<dbReference type="InterPro" id="IPR013251">
    <property type="entry name" value="DASH_Spc19"/>
</dbReference>
<evidence type="ECO:0000256" key="1">
    <source>
        <dbReference type="ARBA" id="ARBA00004123"/>
    </source>
</evidence>
<evidence type="ECO:0000313" key="15">
    <source>
        <dbReference type="Proteomes" id="UP000054564"/>
    </source>
</evidence>
<keyword evidence="10" id="KW-0539">Nucleus</keyword>
<comment type="similarity">
    <text evidence="4">Belongs to the DASH complex SPC19 family.</text>
</comment>
<keyword evidence="15" id="KW-1185">Reference proteome</keyword>
<comment type="caution">
    <text evidence="14">The sequence shown here is derived from an EMBL/GenBank/DDBJ whole genome shotgun (WGS) entry which is preliminary data.</text>
</comment>
<keyword evidence="6" id="KW-0158">Chromosome</keyword>
<keyword evidence="9" id="KW-0206">Cytoskeleton</keyword>
<evidence type="ECO:0000256" key="11">
    <source>
        <dbReference type="ARBA" id="ARBA00023328"/>
    </source>
</evidence>
<proteinExistence type="inferred from homology"/>
<keyword evidence="7" id="KW-0963">Cytoplasm</keyword>
<evidence type="ECO:0000256" key="7">
    <source>
        <dbReference type="ARBA" id="ARBA00022490"/>
    </source>
</evidence>
<dbReference type="STRING" id="1165861.A0A0L0V8R9"/>